<evidence type="ECO:0000313" key="2">
    <source>
        <dbReference type="Proteomes" id="UP000037035"/>
    </source>
</evidence>
<dbReference type="EMBL" id="LAVV01006953">
    <property type="protein sequence ID" value="KNZ57664.1"/>
    <property type="molecule type" value="Genomic_DNA"/>
</dbReference>
<sequence>MDLSPFKKAPRNQLSDAKQTRWVQQNIFISCGQAGHISCRCLKGGWEPQGRLQPLSSAWLSKLQAEINVPTPAPVAPLLRKRSCQNIALLRSEQCAFQHSWRTR</sequence>
<keyword evidence="2" id="KW-1185">Reference proteome</keyword>
<dbReference type="Proteomes" id="UP000037035">
    <property type="component" value="Unassembled WGS sequence"/>
</dbReference>
<name>A0A0L6VAC3_9BASI</name>
<evidence type="ECO:0000313" key="1">
    <source>
        <dbReference type="EMBL" id="KNZ57664.1"/>
    </source>
</evidence>
<dbReference type="AlphaFoldDB" id="A0A0L6VAC3"/>
<gene>
    <name evidence="1" type="ORF">VP01_2104g4</name>
</gene>
<protein>
    <submittedName>
        <fullName evidence="1">Uncharacterized protein</fullName>
    </submittedName>
</protein>
<reference evidence="1 2" key="1">
    <citation type="submission" date="2015-08" db="EMBL/GenBank/DDBJ databases">
        <title>Next Generation Sequencing and Analysis of the Genome of Puccinia sorghi L Schw, the Causal Agent of Maize Common Rust.</title>
        <authorList>
            <person name="Rochi L."/>
            <person name="Burguener G."/>
            <person name="Darino M."/>
            <person name="Turjanski A."/>
            <person name="Kreff E."/>
            <person name="Dieguez M.J."/>
            <person name="Sacco F."/>
        </authorList>
    </citation>
    <scope>NUCLEOTIDE SEQUENCE [LARGE SCALE GENOMIC DNA]</scope>
    <source>
        <strain evidence="1 2">RO10H11247</strain>
    </source>
</reference>
<dbReference type="OrthoDB" id="7480340at2759"/>
<accession>A0A0L6VAC3</accession>
<proteinExistence type="predicted"/>
<organism evidence="1 2">
    <name type="scientific">Puccinia sorghi</name>
    <dbReference type="NCBI Taxonomy" id="27349"/>
    <lineage>
        <taxon>Eukaryota</taxon>
        <taxon>Fungi</taxon>
        <taxon>Dikarya</taxon>
        <taxon>Basidiomycota</taxon>
        <taxon>Pucciniomycotina</taxon>
        <taxon>Pucciniomycetes</taxon>
        <taxon>Pucciniales</taxon>
        <taxon>Pucciniaceae</taxon>
        <taxon>Puccinia</taxon>
    </lineage>
</organism>
<comment type="caution">
    <text evidence="1">The sequence shown here is derived from an EMBL/GenBank/DDBJ whole genome shotgun (WGS) entry which is preliminary data.</text>
</comment>
<dbReference type="VEuPathDB" id="FungiDB:VP01_2104g4"/>